<dbReference type="PANTHER" id="PTHR14939:SF5">
    <property type="entry name" value="F-BOX ONLY PROTEIN 22"/>
    <property type="match status" value="1"/>
</dbReference>
<keyword evidence="2" id="KW-1185">Reference proteome</keyword>
<dbReference type="CDD" id="cd09917">
    <property type="entry name" value="F-box_SF"/>
    <property type="match status" value="1"/>
</dbReference>
<evidence type="ECO:0000313" key="3">
    <source>
        <dbReference type="RefSeq" id="XP_014472002.1"/>
    </source>
</evidence>
<organism evidence="2 3">
    <name type="scientific">Dinoponera quadriceps</name>
    <name type="common">South American ant</name>
    <dbReference type="NCBI Taxonomy" id="609295"/>
    <lineage>
        <taxon>Eukaryota</taxon>
        <taxon>Metazoa</taxon>
        <taxon>Ecdysozoa</taxon>
        <taxon>Arthropoda</taxon>
        <taxon>Hexapoda</taxon>
        <taxon>Insecta</taxon>
        <taxon>Pterygota</taxon>
        <taxon>Neoptera</taxon>
        <taxon>Endopterygota</taxon>
        <taxon>Hymenoptera</taxon>
        <taxon>Apocrita</taxon>
        <taxon>Aculeata</taxon>
        <taxon>Formicoidea</taxon>
        <taxon>Formicidae</taxon>
        <taxon>Ponerinae</taxon>
        <taxon>Ponerini</taxon>
        <taxon>Dinoponera</taxon>
    </lineage>
</organism>
<dbReference type="InterPro" id="IPR036047">
    <property type="entry name" value="F-box-like_dom_sf"/>
</dbReference>
<dbReference type="Pfam" id="PF00646">
    <property type="entry name" value="F-box"/>
    <property type="match status" value="1"/>
</dbReference>
<feature type="domain" description="F-box" evidence="1">
    <location>
        <begin position="37"/>
        <end position="71"/>
    </location>
</feature>
<dbReference type="RefSeq" id="XP_014472002.1">
    <property type="nucleotide sequence ID" value="XM_014616516.1"/>
</dbReference>
<dbReference type="PANTHER" id="PTHR14939">
    <property type="entry name" value="F-BOX ONLY PROTEIN 22"/>
    <property type="match status" value="1"/>
</dbReference>
<sequence>MDTRAKKKLRRRASHVETEDEVKKQTCAIIAQSKKIHLTYDVLRLIFQFLSYRDLTNILPVSRSWSEAANKEMQTRYEPVTFIEHSNKIGKDLTNILEKVLELRIKPYISLYFISSKRNYLRMKRSFIGDTFQEAYKDSQFVMMSNAGIIIENSEIEGITEDIVCAFLPKIPNADMRTFQLEWFPDGQNESDITFRKWEEEFVGALEALPLPDAERSTCLILLCNSVQHVVHDYLCPFVRKLNRYSNKISSLWGGFVRGCCTYDRTHVLLESLHCFGILITGHIKTWSTILDDKCDTIENVEKHLRIWKENVQLRRHSIGYMFACHARGTSIYDRSDVESSIFKKLFPKLQLVGCFGDGELGKVTPPKAQYNIPHPSDCTCCNIRNIQYSTIFMILSYD</sequence>
<dbReference type="Gene3D" id="1.20.1280.50">
    <property type="match status" value="1"/>
</dbReference>
<dbReference type="KEGG" id="dqu:106743033"/>
<proteinExistence type="predicted"/>
<dbReference type="SUPFAM" id="SSF81383">
    <property type="entry name" value="F-box domain"/>
    <property type="match status" value="1"/>
</dbReference>
<dbReference type="GeneID" id="106743033"/>
<accession>A0A6P3X1B9</accession>
<evidence type="ECO:0000313" key="2">
    <source>
        <dbReference type="Proteomes" id="UP000515204"/>
    </source>
</evidence>
<protein>
    <submittedName>
        <fullName evidence="3">F-box only protein 22-like</fullName>
    </submittedName>
</protein>
<name>A0A6P3X1B9_DINQU</name>
<dbReference type="GO" id="GO:0000209">
    <property type="term" value="P:protein polyubiquitination"/>
    <property type="evidence" value="ECO:0007669"/>
    <property type="project" value="TreeGrafter"/>
</dbReference>
<reference evidence="3" key="1">
    <citation type="submission" date="2025-08" db="UniProtKB">
        <authorList>
            <consortium name="RefSeq"/>
        </authorList>
    </citation>
    <scope>IDENTIFICATION</scope>
</reference>
<gene>
    <name evidence="3" type="primary">LOC106743033</name>
</gene>
<dbReference type="AlphaFoldDB" id="A0A6P3X1B9"/>
<dbReference type="InterPro" id="IPR001810">
    <property type="entry name" value="F-box_dom"/>
</dbReference>
<dbReference type="Proteomes" id="UP000515204">
    <property type="component" value="Unplaced"/>
</dbReference>
<dbReference type="GO" id="GO:0032436">
    <property type="term" value="P:positive regulation of proteasomal ubiquitin-dependent protein catabolic process"/>
    <property type="evidence" value="ECO:0007669"/>
    <property type="project" value="TreeGrafter"/>
</dbReference>
<evidence type="ECO:0000259" key="1">
    <source>
        <dbReference type="Pfam" id="PF00646"/>
    </source>
</evidence>
<dbReference type="OrthoDB" id="199913at2759"/>